<accession>A0ABV7RB11</accession>
<dbReference type="RefSeq" id="WP_386087281.1">
    <property type="nucleotide sequence ID" value="NZ_JBHRXN010000001.1"/>
</dbReference>
<keyword evidence="1" id="KW-1133">Transmembrane helix</keyword>
<feature type="transmembrane region" description="Helical" evidence="1">
    <location>
        <begin position="92"/>
        <end position="115"/>
    </location>
</feature>
<evidence type="ECO:0000313" key="2">
    <source>
        <dbReference type="EMBL" id="MFC3530639.1"/>
    </source>
</evidence>
<feature type="transmembrane region" description="Helical" evidence="1">
    <location>
        <begin position="6"/>
        <end position="25"/>
    </location>
</feature>
<keyword evidence="3" id="KW-1185">Reference proteome</keyword>
<dbReference type="Proteomes" id="UP001595741">
    <property type="component" value="Unassembled WGS sequence"/>
</dbReference>
<reference evidence="3" key="1">
    <citation type="journal article" date="2019" name="Int. J. Syst. Evol. Microbiol.">
        <title>The Global Catalogue of Microorganisms (GCM) 10K type strain sequencing project: providing services to taxonomists for standard genome sequencing and annotation.</title>
        <authorList>
            <consortium name="The Broad Institute Genomics Platform"/>
            <consortium name="The Broad Institute Genome Sequencing Center for Infectious Disease"/>
            <person name="Wu L."/>
            <person name="Ma J."/>
        </authorList>
    </citation>
    <scope>NUCLEOTIDE SEQUENCE [LARGE SCALE GENOMIC DNA]</scope>
    <source>
        <strain evidence="3">KCTC 42742</strain>
    </source>
</reference>
<sequence>MMAPDLALGGKALLGALAVLLISLLSQSRYFVIAGLVPLFPTFALIAHYMVGSALGADALRHTALFGLFSLLPYAVYLLAVYGLATRLSLPFTLLAATACWMLAAGVLLWSWHYWMH</sequence>
<keyword evidence="1" id="KW-0812">Transmembrane</keyword>
<dbReference type="InterPro" id="IPR009707">
    <property type="entry name" value="GlpM/YdgC"/>
</dbReference>
<feature type="transmembrane region" description="Helical" evidence="1">
    <location>
        <begin position="30"/>
        <end position="51"/>
    </location>
</feature>
<evidence type="ECO:0000313" key="3">
    <source>
        <dbReference type="Proteomes" id="UP001595741"/>
    </source>
</evidence>
<protein>
    <submittedName>
        <fullName evidence="2">GlpM family protein</fullName>
    </submittedName>
</protein>
<evidence type="ECO:0000256" key="1">
    <source>
        <dbReference type="SAM" id="Phobius"/>
    </source>
</evidence>
<name>A0ABV7RB11_9NEIS</name>
<dbReference type="Pfam" id="PF06942">
    <property type="entry name" value="GlpM"/>
    <property type="match status" value="1"/>
</dbReference>
<comment type="caution">
    <text evidence="2">The sequence shown here is derived from an EMBL/GenBank/DDBJ whole genome shotgun (WGS) entry which is preliminary data.</text>
</comment>
<feature type="transmembrane region" description="Helical" evidence="1">
    <location>
        <begin position="63"/>
        <end position="85"/>
    </location>
</feature>
<gene>
    <name evidence="2" type="ORF">ACFOLG_00420</name>
</gene>
<organism evidence="2 3">
    <name type="scientific">Vogesella facilis</name>
    <dbReference type="NCBI Taxonomy" id="1655232"/>
    <lineage>
        <taxon>Bacteria</taxon>
        <taxon>Pseudomonadati</taxon>
        <taxon>Pseudomonadota</taxon>
        <taxon>Betaproteobacteria</taxon>
        <taxon>Neisseriales</taxon>
        <taxon>Chromobacteriaceae</taxon>
        <taxon>Vogesella</taxon>
    </lineage>
</organism>
<proteinExistence type="predicted"/>
<dbReference type="EMBL" id="JBHRXN010000001">
    <property type="protein sequence ID" value="MFC3530639.1"/>
    <property type="molecule type" value="Genomic_DNA"/>
</dbReference>
<keyword evidence="1" id="KW-0472">Membrane</keyword>